<protein>
    <submittedName>
        <fullName evidence="2">Holin of 3TMs, for gene-transfer release</fullName>
    </submittedName>
</protein>
<accession>A0A1M6T942</accession>
<keyword evidence="1" id="KW-0812">Transmembrane</keyword>
<dbReference type="EMBL" id="FRAL01000003">
    <property type="protein sequence ID" value="SHK53493.1"/>
    <property type="molecule type" value="Genomic_DNA"/>
</dbReference>
<evidence type="ECO:0000313" key="3">
    <source>
        <dbReference type="Proteomes" id="UP000184248"/>
    </source>
</evidence>
<keyword evidence="3" id="KW-1185">Reference proteome</keyword>
<dbReference type="RefSeq" id="WP_064699318.1">
    <property type="nucleotide sequence ID" value="NZ_BDEO01000006.1"/>
</dbReference>
<feature type="transmembrane region" description="Helical" evidence="1">
    <location>
        <begin position="130"/>
        <end position="150"/>
    </location>
</feature>
<reference evidence="3" key="1">
    <citation type="submission" date="2016-11" db="EMBL/GenBank/DDBJ databases">
        <authorList>
            <person name="Varghese N."/>
            <person name="Submissions S."/>
        </authorList>
    </citation>
    <scope>NUCLEOTIDE SEQUENCE [LARGE SCALE GENOMIC DNA]</scope>
    <source>
        <strain evidence="3">ALO Sharm</strain>
    </source>
</reference>
<proteinExistence type="predicted"/>
<dbReference type="Proteomes" id="UP000184248">
    <property type="component" value="Unassembled WGS sequence"/>
</dbReference>
<gene>
    <name evidence="2" type="ORF">SAMN05192556_103257</name>
</gene>
<evidence type="ECO:0000313" key="2">
    <source>
        <dbReference type="EMBL" id="SHK53493.1"/>
    </source>
</evidence>
<keyword evidence="1" id="KW-0472">Membrane</keyword>
<dbReference type="AlphaFoldDB" id="A0A1M6T942"/>
<keyword evidence="1" id="KW-1133">Transmembrane helix</keyword>
<feature type="transmembrane region" description="Helical" evidence="1">
    <location>
        <begin position="103"/>
        <end position="124"/>
    </location>
</feature>
<organism evidence="2 3">
    <name type="scientific">Halomonas caseinilytica</name>
    <dbReference type="NCBI Taxonomy" id="438744"/>
    <lineage>
        <taxon>Bacteria</taxon>
        <taxon>Pseudomonadati</taxon>
        <taxon>Pseudomonadota</taxon>
        <taxon>Gammaproteobacteria</taxon>
        <taxon>Oceanospirillales</taxon>
        <taxon>Halomonadaceae</taxon>
        <taxon>Halomonas</taxon>
    </lineage>
</organism>
<sequence>MDWSDVAETVGKIAPAAGGALYGPLGAAVGGVIADKLGVEQSPQAVSQAINADPEAAVKLREIEATAQATQAQERTKRLQSVNETMRAELDAKSPLKSAWRGVTGWTFALSCAGIMSSIVWAMFQPGANTAELLSNALVMFGIMAAVLGIDIQRAGRERLASMGQQSISFMDAVKTRVAGK</sequence>
<evidence type="ECO:0000256" key="1">
    <source>
        <dbReference type="SAM" id="Phobius"/>
    </source>
</evidence>
<name>A0A1M6T942_9GAMM</name>
<dbReference type="OrthoDB" id="7366354at2"/>